<dbReference type="Pfam" id="PF01965">
    <property type="entry name" value="DJ-1_PfpI"/>
    <property type="match status" value="1"/>
</dbReference>
<dbReference type="EMBL" id="NGKA01000001">
    <property type="protein sequence ID" value="RSU15634.1"/>
    <property type="molecule type" value="Genomic_DNA"/>
</dbReference>
<keyword evidence="3" id="KW-1185">Reference proteome</keyword>
<dbReference type="AlphaFoldDB" id="A0A430B5P3"/>
<organism evidence="2 3">
    <name type="scientific">Vagococcus elongatus</name>
    <dbReference type="NCBI Taxonomy" id="180344"/>
    <lineage>
        <taxon>Bacteria</taxon>
        <taxon>Bacillati</taxon>
        <taxon>Bacillota</taxon>
        <taxon>Bacilli</taxon>
        <taxon>Lactobacillales</taxon>
        <taxon>Enterococcaceae</taxon>
        <taxon>Vagococcus</taxon>
    </lineage>
</organism>
<name>A0A430B5P3_9ENTE</name>
<evidence type="ECO:0000313" key="3">
    <source>
        <dbReference type="Proteomes" id="UP000287605"/>
    </source>
</evidence>
<dbReference type="InterPro" id="IPR002818">
    <property type="entry name" value="DJ-1/PfpI"/>
</dbReference>
<sequence>MILSFLIVIKMNKKAGFAMVANKKALVFVYDGMSLSEIALLTDFLTAFQSSEHSWKIDTVSSKNPRMIKTEDSFQIIPNKIFSEIDFMDYQVIIFSGIIDPYSIANDLDLINFIKPLANLTDRPLIAAISSAPMLLAKAEILKGVKFTSGLFEEALDEFDFFDKANIIRKPVVYDEKNNIVTAIGFAYREFAVKVAELLGFENAERRLAGVRTDRPYTDEELTFYKKPQ</sequence>
<proteinExistence type="predicted"/>
<comment type="caution">
    <text evidence="2">The sequence shown here is derived from an EMBL/GenBank/DDBJ whole genome shotgun (WGS) entry which is preliminary data.</text>
</comment>
<evidence type="ECO:0000259" key="1">
    <source>
        <dbReference type="Pfam" id="PF01965"/>
    </source>
</evidence>
<protein>
    <recommendedName>
        <fullName evidence="1">DJ-1/PfpI domain-containing protein</fullName>
    </recommendedName>
</protein>
<dbReference type="SUPFAM" id="SSF52317">
    <property type="entry name" value="Class I glutamine amidotransferase-like"/>
    <property type="match status" value="1"/>
</dbReference>
<gene>
    <name evidence="2" type="ORF">CBF29_00740</name>
</gene>
<dbReference type="Gene3D" id="3.40.50.880">
    <property type="match status" value="1"/>
</dbReference>
<dbReference type="Proteomes" id="UP000287605">
    <property type="component" value="Unassembled WGS sequence"/>
</dbReference>
<accession>A0A430B5P3</accession>
<dbReference type="InterPro" id="IPR029062">
    <property type="entry name" value="Class_I_gatase-like"/>
</dbReference>
<reference evidence="2 3" key="1">
    <citation type="submission" date="2017-05" db="EMBL/GenBank/DDBJ databases">
        <title>Vagococcus spp. assemblies.</title>
        <authorList>
            <person name="Gulvik C.A."/>
        </authorList>
    </citation>
    <scope>NUCLEOTIDE SEQUENCE [LARGE SCALE GENOMIC DNA]</scope>
    <source>
        <strain evidence="2 3">CCUG 51432</strain>
    </source>
</reference>
<evidence type="ECO:0000313" key="2">
    <source>
        <dbReference type="EMBL" id="RSU15634.1"/>
    </source>
</evidence>
<feature type="domain" description="DJ-1/PfpI" evidence="1">
    <location>
        <begin position="23"/>
        <end position="197"/>
    </location>
</feature>